<dbReference type="Proteomes" id="UP001497457">
    <property type="component" value="Chromosome 17b"/>
</dbReference>
<organism evidence="1 2">
    <name type="scientific">Urochloa decumbens</name>
    <dbReference type="NCBI Taxonomy" id="240449"/>
    <lineage>
        <taxon>Eukaryota</taxon>
        <taxon>Viridiplantae</taxon>
        <taxon>Streptophyta</taxon>
        <taxon>Embryophyta</taxon>
        <taxon>Tracheophyta</taxon>
        <taxon>Spermatophyta</taxon>
        <taxon>Magnoliopsida</taxon>
        <taxon>Liliopsida</taxon>
        <taxon>Poales</taxon>
        <taxon>Poaceae</taxon>
        <taxon>PACMAD clade</taxon>
        <taxon>Panicoideae</taxon>
        <taxon>Panicodae</taxon>
        <taxon>Paniceae</taxon>
        <taxon>Melinidinae</taxon>
        <taxon>Urochloa</taxon>
    </lineage>
</organism>
<sequence>MAAAAGIDGGILLVEVFSRVGSVRSLFVFAVTSRRWLRLFTDPAFLRRLCPSQGEGHRARLLGFFPRQTEPFIDHSPRMMKLRMAQHTSVSPPTFVPAPGSPLGPTEERALTAFVSDDDGTFNYAEALAARRGFVLMHLVPRTFDLGLATVHRGAAHWLCFDSEAYTRAPRDDHKLYMVKLPVRAGGSPLLYVNGDGKLSIACLYPVHATVWTQQKAGKDNTWLRTQVFRLPMVVPNPNGPPEMRRCFDQWHGFDKGSMLVMYRCGGVFTLDVEKEAMEKVMDCFPSLFKDKQLPRCVPYEMDLVDFFVSHLGGRQLRGVAEDNYKYHALKKKWWHIFVRS</sequence>
<keyword evidence="2" id="KW-1185">Reference proteome</keyword>
<reference evidence="2" key="1">
    <citation type="submission" date="2024-06" db="EMBL/GenBank/DDBJ databases">
        <authorList>
            <person name="Ryan C."/>
        </authorList>
    </citation>
    <scope>NUCLEOTIDE SEQUENCE [LARGE SCALE GENOMIC DNA]</scope>
</reference>
<reference evidence="1 2" key="2">
    <citation type="submission" date="2024-10" db="EMBL/GenBank/DDBJ databases">
        <authorList>
            <person name="Ryan C."/>
        </authorList>
    </citation>
    <scope>NUCLEOTIDE SEQUENCE [LARGE SCALE GENOMIC DNA]</scope>
</reference>
<dbReference type="SUPFAM" id="SSF81383">
    <property type="entry name" value="F-box domain"/>
    <property type="match status" value="1"/>
</dbReference>
<dbReference type="EMBL" id="OZ075127">
    <property type="protein sequence ID" value="CAL4945732.1"/>
    <property type="molecule type" value="Genomic_DNA"/>
</dbReference>
<evidence type="ECO:0000313" key="1">
    <source>
        <dbReference type="EMBL" id="CAL4945732.1"/>
    </source>
</evidence>
<gene>
    <name evidence="1" type="ORF">URODEC1_LOCUS35652</name>
</gene>
<evidence type="ECO:0000313" key="2">
    <source>
        <dbReference type="Proteomes" id="UP001497457"/>
    </source>
</evidence>
<dbReference type="AlphaFoldDB" id="A0ABC8YKD7"/>
<dbReference type="PANTHER" id="PTHR35828:SF13">
    <property type="entry name" value="OS01G0152100 PROTEIN"/>
    <property type="match status" value="1"/>
</dbReference>
<proteinExistence type="predicted"/>
<dbReference type="PANTHER" id="PTHR35828">
    <property type="entry name" value="OS08G0203800 PROTEIN-RELATED"/>
    <property type="match status" value="1"/>
</dbReference>
<protein>
    <recommendedName>
        <fullName evidence="3">F-box protein</fullName>
    </recommendedName>
</protein>
<evidence type="ECO:0008006" key="3">
    <source>
        <dbReference type="Google" id="ProtNLM"/>
    </source>
</evidence>
<name>A0ABC8YKD7_9POAL</name>
<accession>A0ABC8YKD7</accession>
<dbReference type="InterPro" id="IPR036047">
    <property type="entry name" value="F-box-like_dom_sf"/>
</dbReference>